<evidence type="ECO:0000256" key="2">
    <source>
        <dbReference type="ARBA" id="ARBA00022448"/>
    </source>
</evidence>
<evidence type="ECO:0000256" key="3">
    <source>
        <dbReference type="ARBA" id="ARBA00022692"/>
    </source>
</evidence>
<dbReference type="AlphaFoldDB" id="A0A7S0N5E7"/>
<keyword evidence="6 9" id="KW-1133">Transmembrane helix</keyword>
<dbReference type="SUPFAM" id="SSF52540">
    <property type="entry name" value="P-loop containing nucleoside triphosphate hydrolases"/>
    <property type="match status" value="1"/>
</dbReference>
<dbReference type="InterPro" id="IPR017871">
    <property type="entry name" value="ABC_transporter-like_CS"/>
</dbReference>
<dbReference type="PANTHER" id="PTHR48041">
    <property type="entry name" value="ABC TRANSPORTER G FAMILY MEMBER 28"/>
    <property type="match status" value="1"/>
</dbReference>
<feature type="region of interest" description="Disordered" evidence="8">
    <location>
        <begin position="264"/>
        <end position="285"/>
    </location>
</feature>
<evidence type="ECO:0000256" key="8">
    <source>
        <dbReference type="SAM" id="MobiDB-lite"/>
    </source>
</evidence>
<dbReference type="PROSITE" id="PS00211">
    <property type="entry name" value="ABC_TRANSPORTER_1"/>
    <property type="match status" value="1"/>
</dbReference>
<evidence type="ECO:0000256" key="5">
    <source>
        <dbReference type="ARBA" id="ARBA00022840"/>
    </source>
</evidence>
<dbReference type="PANTHER" id="PTHR48041:SF125">
    <property type="entry name" value="ABC TRANSPORTER G FAMILY"/>
    <property type="match status" value="1"/>
</dbReference>
<feature type="domain" description="ABC transporter" evidence="10">
    <location>
        <begin position="4"/>
        <end position="245"/>
    </location>
</feature>
<proteinExistence type="predicted"/>
<dbReference type="InterPro" id="IPR050352">
    <property type="entry name" value="ABCG_transporters"/>
</dbReference>
<dbReference type="InterPro" id="IPR013525">
    <property type="entry name" value="ABC2_TM"/>
</dbReference>
<dbReference type="GO" id="GO:0016887">
    <property type="term" value="F:ATP hydrolysis activity"/>
    <property type="evidence" value="ECO:0007669"/>
    <property type="project" value="InterPro"/>
</dbReference>
<feature type="transmembrane region" description="Helical" evidence="9">
    <location>
        <begin position="399"/>
        <end position="426"/>
    </location>
</feature>
<keyword evidence="3 9" id="KW-0812">Transmembrane</keyword>
<dbReference type="SMART" id="SM00382">
    <property type="entry name" value="AAA"/>
    <property type="match status" value="1"/>
</dbReference>
<organism evidence="11">
    <name type="scientific">Pyramimonas obovata</name>
    <dbReference type="NCBI Taxonomy" id="1411642"/>
    <lineage>
        <taxon>Eukaryota</taxon>
        <taxon>Viridiplantae</taxon>
        <taxon>Chlorophyta</taxon>
        <taxon>Pyramimonadophyceae</taxon>
        <taxon>Pyramimonadales</taxon>
        <taxon>Pyramimonadaceae</taxon>
        <taxon>Pyramimonas</taxon>
        <taxon>Pyramimonas incertae sedis</taxon>
    </lineage>
</organism>
<feature type="transmembrane region" description="Helical" evidence="9">
    <location>
        <begin position="600"/>
        <end position="618"/>
    </location>
</feature>
<evidence type="ECO:0000313" key="11">
    <source>
        <dbReference type="EMBL" id="CAD8658597.1"/>
    </source>
</evidence>
<gene>
    <name evidence="11" type="ORF">POBO1169_LOCUS5475</name>
</gene>
<dbReference type="PROSITE" id="PS50893">
    <property type="entry name" value="ABC_TRANSPORTER_2"/>
    <property type="match status" value="1"/>
</dbReference>
<evidence type="ECO:0000256" key="6">
    <source>
        <dbReference type="ARBA" id="ARBA00022989"/>
    </source>
</evidence>
<sequence length="625" mass="68641">MMELRWREIEFTVRDESGKVKPILKKVTGQALPEQLVGILGPSGSGKTSLLTLLAGRRPNGASSLQEVKGSVTFDGIPRSNQTKRKTGFVLQDDAFFGNLTVREALSIQALLRGATPDTVERTLAEMGLLKCADTIVGGFDVKGISGGERKRLSISMELVGQPKLLLLDEPTSGLDSTAAHSVMFRLRLLANAGTTVVCSIHQPSSQVFDLFSQVFLLAEGNTIYSGKPELVSGYFAGAGFHGRPGFSTSDFMLDLVSNFKLDADGNPNSPPAASSEETGEDRMKVATSRSFDNLSGLAAGEDQLDYLAKYHQKHASLHLESVGATGMNLDIDSGKEEVKWPTSWLQQFIALGKRAAIQKRGDFTAGYQLVQVLLLSVISNAIWWRLPRNDQYTIEKTGYLFFTAVFFGFFSLFNALTTFLPELMIIKRERSSGLYRLSAYFWSKTLSELPVELAYPTLFTVCTYWTLDLEPSGFIPFLFYLWLVVLAATSWGLLIGGYGGNFKFSLTTASVIMLAIMLTGGFYVKKENIPTGLEWLNVLSFVTYGYNLLARTQFIQSTTYDCTMSVGSPVETCQTGAATFKSSDHVDLFALNVSVVENLLPLVIMTVVLRVAAYLMLRMRGAKI</sequence>
<dbReference type="InterPro" id="IPR027417">
    <property type="entry name" value="P-loop_NTPase"/>
</dbReference>
<dbReference type="GO" id="GO:0016020">
    <property type="term" value="C:membrane"/>
    <property type="evidence" value="ECO:0007669"/>
    <property type="project" value="UniProtKB-SubCell"/>
</dbReference>
<accession>A0A7S0N5E7</accession>
<evidence type="ECO:0000256" key="1">
    <source>
        <dbReference type="ARBA" id="ARBA00004141"/>
    </source>
</evidence>
<dbReference type="GO" id="GO:0005524">
    <property type="term" value="F:ATP binding"/>
    <property type="evidence" value="ECO:0007669"/>
    <property type="project" value="UniProtKB-KW"/>
</dbReference>
<dbReference type="InterPro" id="IPR003593">
    <property type="entry name" value="AAA+_ATPase"/>
</dbReference>
<evidence type="ECO:0000259" key="10">
    <source>
        <dbReference type="PROSITE" id="PS50893"/>
    </source>
</evidence>
<dbReference type="Pfam" id="PF00005">
    <property type="entry name" value="ABC_tran"/>
    <property type="match status" value="1"/>
</dbReference>
<feature type="transmembrane region" description="Helical" evidence="9">
    <location>
        <begin position="364"/>
        <end position="387"/>
    </location>
</feature>
<comment type="subcellular location">
    <subcellularLocation>
        <location evidence="1">Membrane</location>
        <topology evidence="1">Multi-pass membrane protein</topology>
    </subcellularLocation>
</comment>
<feature type="transmembrane region" description="Helical" evidence="9">
    <location>
        <begin position="507"/>
        <end position="525"/>
    </location>
</feature>
<feature type="transmembrane region" description="Helical" evidence="9">
    <location>
        <begin position="474"/>
        <end position="495"/>
    </location>
</feature>
<keyword evidence="7 9" id="KW-0472">Membrane</keyword>
<keyword evidence="2" id="KW-0813">Transport</keyword>
<reference evidence="11" key="1">
    <citation type="submission" date="2021-01" db="EMBL/GenBank/DDBJ databases">
        <authorList>
            <person name="Corre E."/>
            <person name="Pelletier E."/>
            <person name="Niang G."/>
            <person name="Scheremetjew M."/>
            <person name="Finn R."/>
            <person name="Kale V."/>
            <person name="Holt S."/>
            <person name="Cochrane G."/>
            <person name="Meng A."/>
            <person name="Brown T."/>
            <person name="Cohen L."/>
        </authorList>
    </citation>
    <scope>NUCLEOTIDE SEQUENCE</scope>
    <source>
        <strain evidence="11">CCMP722</strain>
    </source>
</reference>
<evidence type="ECO:0000256" key="9">
    <source>
        <dbReference type="SAM" id="Phobius"/>
    </source>
</evidence>
<dbReference type="InterPro" id="IPR003439">
    <property type="entry name" value="ABC_transporter-like_ATP-bd"/>
</dbReference>
<evidence type="ECO:0000256" key="7">
    <source>
        <dbReference type="ARBA" id="ARBA00023136"/>
    </source>
</evidence>
<dbReference type="GO" id="GO:0140359">
    <property type="term" value="F:ABC-type transporter activity"/>
    <property type="evidence" value="ECO:0007669"/>
    <property type="project" value="InterPro"/>
</dbReference>
<evidence type="ECO:0000256" key="4">
    <source>
        <dbReference type="ARBA" id="ARBA00022741"/>
    </source>
</evidence>
<dbReference type="Gene3D" id="3.40.50.300">
    <property type="entry name" value="P-loop containing nucleotide triphosphate hydrolases"/>
    <property type="match status" value="1"/>
</dbReference>
<keyword evidence="4" id="KW-0547">Nucleotide-binding</keyword>
<keyword evidence="5" id="KW-0067">ATP-binding</keyword>
<dbReference type="EMBL" id="HBFA01010471">
    <property type="protein sequence ID" value="CAD8658597.1"/>
    <property type="molecule type" value="Transcribed_RNA"/>
</dbReference>
<protein>
    <recommendedName>
        <fullName evidence="10">ABC transporter domain-containing protein</fullName>
    </recommendedName>
</protein>
<dbReference type="Pfam" id="PF01061">
    <property type="entry name" value="ABC2_membrane"/>
    <property type="match status" value="1"/>
</dbReference>
<name>A0A7S0N5E7_9CHLO</name>
<dbReference type="CDD" id="cd03213">
    <property type="entry name" value="ABCG_EPDR"/>
    <property type="match status" value="1"/>
</dbReference>